<organism evidence="2 3">
    <name type="scientific">Stenotrophomonas chelatiphaga</name>
    <dbReference type="NCBI Taxonomy" id="517011"/>
    <lineage>
        <taxon>Bacteria</taxon>
        <taxon>Pseudomonadati</taxon>
        <taxon>Pseudomonadota</taxon>
        <taxon>Gammaproteobacteria</taxon>
        <taxon>Lysobacterales</taxon>
        <taxon>Lysobacteraceae</taxon>
        <taxon>Stenotrophomonas</taxon>
    </lineage>
</organism>
<dbReference type="EMBL" id="LDJK01000061">
    <property type="protein sequence ID" value="KRG72928.1"/>
    <property type="molecule type" value="Genomic_DNA"/>
</dbReference>
<dbReference type="Gene3D" id="3.40.50.720">
    <property type="entry name" value="NAD(P)-binding Rossmann-like Domain"/>
    <property type="match status" value="1"/>
</dbReference>
<dbReference type="RefSeq" id="WP_057509057.1">
    <property type="nucleotide sequence ID" value="NZ_LDJK01000061.1"/>
</dbReference>
<dbReference type="PROSITE" id="PS00061">
    <property type="entry name" value="ADH_SHORT"/>
    <property type="match status" value="1"/>
</dbReference>
<dbReference type="CDD" id="cd05233">
    <property type="entry name" value="SDR_c"/>
    <property type="match status" value="1"/>
</dbReference>
<reference evidence="2 3" key="1">
    <citation type="submission" date="2015-05" db="EMBL/GenBank/DDBJ databases">
        <title>Genome sequencing and analysis of members of genus Stenotrophomonas.</title>
        <authorList>
            <person name="Patil P.P."/>
            <person name="Midha S."/>
            <person name="Patil P.B."/>
        </authorList>
    </citation>
    <scope>NUCLEOTIDE SEQUENCE [LARGE SCALE GENOMIC DNA]</scope>
    <source>
        <strain evidence="2 3">DSM 21508</strain>
    </source>
</reference>
<dbReference type="PRINTS" id="PR00081">
    <property type="entry name" value="GDHRDH"/>
</dbReference>
<dbReference type="GO" id="GO:0016616">
    <property type="term" value="F:oxidoreductase activity, acting on the CH-OH group of donors, NAD or NADP as acceptor"/>
    <property type="evidence" value="ECO:0007669"/>
    <property type="project" value="TreeGrafter"/>
</dbReference>
<dbReference type="PANTHER" id="PTHR42760">
    <property type="entry name" value="SHORT-CHAIN DEHYDROGENASES/REDUCTASES FAMILY MEMBER"/>
    <property type="match status" value="1"/>
</dbReference>
<accession>A0A0R0CUF2</accession>
<dbReference type="AlphaFoldDB" id="A0A0R0CUF2"/>
<gene>
    <name evidence="2" type="ORF">ABB28_13225</name>
</gene>
<dbReference type="Proteomes" id="UP000051386">
    <property type="component" value="Unassembled WGS sequence"/>
</dbReference>
<sequence>MNAVIDPAQRLAGKVAIVTGAANGIGAAIAGLFQSHGAIVAGYDQAAPGADDAVCALFQQGDVSDADAVAAFVERVVSAYGQVDVLVSNAGMDVFSIPLELSSQTWQRNLDVNLGGHWNFARAVLPCMLRQGRGSVVNIASVHGHRIIQGAFPYNVAKHALIGLTKALGLEYADKGLRFNSISPGLILVDRIEHWFESQPDPAQARREQEALLPPKRIGEASEVAQTALFLASDEARFINAADILIDGGRSQLYY</sequence>
<name>A0A0R0CUF2_9GAMM</name>
<dbReference type="FunFam" id="3.40.50.720:FF:000084">
    <property type="entry name" value="Short-chain dehydrogenase reductase"/>
    <property type="match status" value="1"/>
</dbReference>
<comment type="caution">
    <text evidence="2">The sequence shown here is derived from an EMBL/GenBank/DDBJ whole genome shotgun (WGS) entry which is preliminary data.</text>
</comment>
<dbReference type="PATRIC" id="fig|517011.3.peg.2564"/>
<dbReference type="InterPro" id="IPR002347">
    <property type="entry name" value="SDR_fam"/>
</dbReference>
<dbReference type="SUPFAM" id="SSF51735">
    <property type="entry name" value="NAD(P)-binding Rossmann-fold domains"/>
    <property type="match status" value="1"/>
</dbReference>
<evidence type="ECO:0000256" key="1">
    <source>
        <dbReference type="ARBA" id="ARBA00006484"/>
    </source>
</evidence>
<dbReference type="InterPro" id="IPR020904">
    <property type="entry name" value="Sc_DH/Rdtase_CS"/>
</dbReference>
<dbReference type="PRINTS" id="PR00080">
    <property type="entry name" value="SDRFAMILY"/>
</dbReference>
<keyword evidence="3" id="KW-1185">Reference proteome</keyword>
<comment type="similarity">
    <text evidence="1">Belongs to the short-chain dehydrogenases/reductases (SDR) family.</text>
</comment>
<proteinExistence type="inferred from homology"/>
<evidence type="ECO:0000313" key="3">
    <source>
        <dbReference type="Proteomes" id="UP000051386"/>
    </source>
</evidence>
<dbReference type="InterPro" id="IPR036291">
    <property type="entry name" value="NAD(P)-bd_dom_sf"/>
</dbReference>
<dbReference type="NCBIfam" id="NF005469">
    <property type="entry name" value="PRK07063.1"/>
    <property type="match status" value="1"/>
</dbReference>
<protein>
    <submittedName>
        <fullName evidence="2">Short-chain dehydrogenase</fullName>
    </submittedName>
</protein>
<evidence type="ECO:0000313" key="2">
    <source>
        <dbReference type="EMBL" id="KRG72928.1"/>
    </source>
</evidence>
<dbReference type="Pfam" id="PF13561">
    <property type="entry name" value="adh_short_C2"/>
    <property type="match status" value="1"/>
</dbReference>